<dbReference type="InterPro" id="IPR027417">
    <property type="entry name" value="P-loop_NTPase"/>
</dbReference>
<evidence type="ECO:0000256" key="8">
    <source>
        <dbReference type="ARBA" id="ARBA00023004"/>
    </source>
</evidence>
<evidence type="ECO:0000313" key="13">
    <source>
        <dbReference type="Proteomes" id="UP000198104"/>
    </source>
</evidence>
<dbReference type="InterPro" id="IPR051535">
    <property type="entry name" value="Siderophore_ABC-ATPase"/>
</dbReference>
<dbReference type="InterPro" id="IPR003439">
    <property type="entry name" value="ABC_transporter-like_ATP-bd"/>
</dbReference>
<keyword evidence="6" id="KW-0547">Nucleotide-binding</keyword>
<dbReference type="Gene3D" id="3.40.50.300">
    <property type="entry name" value="P-loop containing nucleotide triphosphate hydrolases"/>
    <property type="match status" value="1"/>
</dbReference>
<dbReference type="PANTHER" id="PTHR42771:SF2">
    <property type="entry name" value="IRON(3+)-HYDROXAMATE IMPORT ATP-BINDING PROTEIN FHUC"/>
    <property type="match status" value="1"/>
</dbReference>
<dbReference type="EMBL" id="NGUO01000004">
    <property type="protein sequence ID" value="OWS72194.1"/>
    <property type="molecule type" value="Genomic_DNA"/>
</dbReference>
<dbReference type="PROSITE" id="PS50893">
    <property type="entry name" value="ABC_TRANSPORTER_2"/>
    <property type="match status" value="1"/>
</dbReference>
<evidence type="ECO:0000256" key="1">
    <source>
        <dbReference type="ARBA" id="ARBA00004202"/>
    </source>
</evidence>
<keyword evidence="8" id="KW-0408">Iron</keyword>
<dbReference type="GO" id="GO:0005524">
    <property type="term" value="F:ATP binding"/>
    <property type="evidence" value="ECO:0007669"/>
    <property type="project" value="UniProtKB-KW"/>
</dbReference>
<keyword evidence="4" id="KW-0410">Iron transport</keyword>
<comment type="subcellular location">
    <subcellularLocation>
        <location evidence="1">Cell membrane</location>
        <topology evidence="1">Peripheral membrane protein</topology>
    </subcellularLocation>
</comment>
<dbReference type="PROSITE" id="PS00211">
    <property type="entry name" value="ABC_TRANSPORTER_1"/>
    <property type="match status" value="1"/>
</dbReference>
<dbReference type="GO" id="GO:0005886">
    <property type="term" value="C:plasma membrane"/>
    <property type="evidence" value="ECO:0007669"/>
    <property type="project" value="UniProtKB-SubCell"/>
</dbReference>
<feature type="domain" description="ABC transporter" evidence="11">
    <location>
        <begin position="1"/>
        <end position="239"/>
    </location>
</feature>
<dbReference type="GO" id="GO:0006826">
    <property type="term" value="P:iron ion transport"/>
    <property type="evidence" value="ECO:0007669"/>
    <property type="project" value="UniProtKB-KW"/>
</dbReference>
<keyword evidence="9" id="KW-0406">Ion transport</keyword>
<protein>
    <submittedName>
        <fullName evidence="12">ABC transporter</fullName>
    </submittedName>
</protein>
<proteinExistence type="predicted"/>
<keyword evidence="5" id="KW-0997">Cell inner membrane</keyword>
<dbReference type="Pfam" id="PF00005">
    <property type="entry name" value="ABC_tran"/>
    <property type="match status" value="1"/>
</dbReference>
<reference evidence="12 13" key="1">
    <citation type="submission" date="2017-05" db="EMBL/GenBank/DDBJ databases">
        <title>Polynucleobacter sp. MWH-K35W1 isolated from the permanently anoxic monimolimnion of a meromictic lake.</title>
        <authorList>
            <person name="Hahn M.W."/>
        </authorList>
    </citation>
    <scope>NUCLEOTIDE SEQUENCE [LARGE SCALE GENOMIC DNA]</scope>
    <source>
        <strain evidence="12 13">MWH-K35W1</strain>
    </source>
</reference>
<dbReference type="SMART" id="SM00382">
    <property type="entry name" value="AAA"/>
    <property type="match status" value="1"/>
</dbReference>
<dbReference type="PANTHER" id="PTHR42771">
    <property type="entry name" value="IRON(3+)-HYDROXAMATE IMPORT ATP-BINDING PROTEIN FHUC"/>
    <property type="match status" value="1"/>
</dbReference>
<evidence type="ECO:0000259" key="11">
    <source>
        <dbReference type="PROSITE" id="PS50893"/>
    </source>
</evidence>
<evidence type="ECO:0000256" key="10">
    <source>
        <dbReference type="ARBA" id="ARBA00023136"/>
    </source>
</evidence>
<evidence type="ECO:0000256" key="7">
    <source>
        <dbReference type="ARBA" id="ARBA00022840"/>
    </source>
</evidence>
<name>A0A254Q0Y2_9BURK</name>
<organism evidence="12 13">
    <name type="scientific">Polynucleobacter aenigmaticus</name>
    <dbReference type="NCBI Taxonomy" id="1743164"/>
    <lineage>
        <taxon>Bacteria</taxon>
        <taxon>Pseudomonadati</taxon>
        <taxon>Pseudomonadota</taxon>
        <taxon>Betaproteobacteria</taxon>
        <taxon>Burkholderiales</taxon>
        <taxon>Burkholderiaceae</taxon>
        <taxon>Polynucleobacter</taxon>
    </lineage>
</organism>
<dbReference type="SUPFAM" id="SSF52540">
    <property type="entry name" value="P-loop containing nucleoside triphosphate hydrolases"/>
    <property type="match status" value="1"/>
</dbReference>
<keyword evidence="7" id="KW-0067">ATP-binding</keyword>
<dbReference type="InterPro" id="IPR017871">
    <property type="entry name" value="ABC_transporter-like_CS"/>
</dbReference>
<sequence length="254" mass="28223">MKTRQLSIYRGPCAILTDLNLNIPQGQWTSIIGPNGAGKSSLLQAIAGLLRHTGSLSLDGIELSTLTRKALAKKLAWLDQQGGSSPEEFGDSLSVYDTVMLGRLPHQGWLHLPSEADHISVEKALQQTDAWHLRYRPLQQLSGGERQRVLLARLLAVDSDILLMDEPLANLDPPHQADFLKWQGNLLAQGKTLVTVLHEIHFALRADHLIMLDKGRLHFQGSSQDPRTHQALIELFDGRIRLEKLGNDWVAIPS</sequence>
<dbReference type="GO" id="GO:0016887">
    <property type="term" value="F:ATP hydrolysis activity"/>
    <property type="evidence" value="ECO:0007669"/>
    <property type="project" value="InterPro"/>
</dbReference>
<keyword evidence="13" id="KW-1185">Reference proteome</keyword>
<comment type="caution">
    <text evidence="12">The sequence shown here is derived from an EMBL/GenBank/DDBJ whole genome shotgun (WGS) entry which is preliminary data.</text>
</comment>
<dbReference type="InterPro" id="IPR003593">
    <property type="entry name" value="AAA+_ATPase"/>
</dbReference>
<evidence type="ECO:0000256" key="6">
    <source>
        <dbReference type="ARBA" id="ARBA00022741"/>
    </source>
</evidence>
<evidence type="ECO:0000313" key="12">
    <source>
        <dbReference type="EMBL" id="OWS72194.1"/>
    </source>
</evidence>
<evidence type="ECO:0000256" key="5">
    <source>
        <dbReference type="ARBA" id="ARBA00022519"/>
    </source>
</evidence>
<keyword evidence="10" id="KW-0472">Membrane</keyword>
<keyword evidence="2" id="KW-0813">Transport</keyword>
<dbReference type="RefSeq" id="WP_088526868.1">
    <property type="nucleotide sequence ID" value="NZ_NGUO01000004.1"/>
</dbReference>
<keyword evidence="3" id="KW-1003">Cell membrane</keyword>
<evidence type="ECO:0000256" key="9">
    <source>
        <dbReference type="ARBA" id="ARBA00023065"/>
    </source>
</evidence>
<gene>
    <name evidence="12" type="ORF">CBI30_03095</name>
</gene>
<evidence type="ECO:0000256" key="3">
    <source>
        <dbReference type="ARBA" id="ARBA00022475"/>
    </source>
</evidence>
<evidence type="ECO:0000256" key="2">
    <source>
        <dbReference type="ARBA" id="ARBA00022448"/>
    </source>
</evidence>
<evidence type="ECO:0000256" key="4">
    <source>
        <dbReference type="ARBA" id="ARBA00022496"/>
    </source>
</evidence>
<dbReference type="Proteomes" id="UP000198104">
    <property type="component" value="Unassembled WGS sequence"/>
</dbReference>
<dbReference type="CDD" id="cd03214">
    <property type="entry name" value="ABC_Iron-Siderophores_B12_Hemin"/>
    <property type="match status" value="1"/>
</dbReference>
<dbReference type="AlphaFoldDB" id="A0A254Q0Y2"/>
<dbReference type="OrthoDB" id="5296765at2"/>
<accession>A0A254Q0Y2</accession>